<proteinExistence type="inferred from homology"/>
<dbReference type="OrthoDB" id="10014002at2759"/>
<evidence type="ECO:0000256" key="1">
    <source>
        <dbReference type="ARBA" id="ARBA00023054"/>
    </source>
</evidence>
<gene>
    <name evidence="5" type="primary">LOC105892348</name>
</gene>
<dbReference type="KEGG" id="char:105892348"/>
<evidence type="ECO:0000256" key="2">
    <source>
        <dbReference type="ARBA" id="ARBA00046344"/>
    </source>
</evidence>
<accession>A0A6P8F0G6</accession>
<dbReference type="RefSeq" id="XP_031418184.1">
    <property type="nucleotide sequence ID" value="XM_031562324.2"/>
</dbReference>
<dbReference type="PANTHER" id="PTHR22420">
    <property type="entry name" value="PROTEIN FAM81A"/>
    <property type="match status" value="1"/>
</dbReference>
<feature type="coiled-coil region" evidence="3">
    <location>
        <begin position="30"/>
        <end position="57"/>
    </location>
</feature>
<evidence type="ECO:0000313" key="4">
    <source>
        <dbReference type="Proteomes" id="UP000515152"/>
    </source>
</evidence>
<evidence type="ECO:0000313" key="5">
    <source>
        <dbReference type="RefSeq" id="XP_031418184.1"/>
    </source>
</evidence>
<dbReference type="AlphaFoldDB" id="A0A6P8F0G6"/>
<reference evidence="5" key="1">
    <citation type="submission" date="2025-08" db="UniProtKB">
        <authorList>
            <consortium name="RefSeq"/>
        </authorList>
    </citation>
    <scope>IDENTIFICATION</scope>
</reference>
<dbReference type="GeneID" id="105892348"/>
<comment type="similarity">
    <text evidence="2">Belongs to the FAM81 family.</text>
</comment>
<dbReference type="PANTHER" id="PTHR22420:SF2">
    <property type="entry name" value="PROTEIN FAM81A"/>
    <property type="match status" value="1"/>
</dbReference>
<evidence type="ECO:0000256" key="3">
    <source>
        <dbReference type="SAM" id="Coils"/>
    </source>
</evidence>
<keyword evidence="4" id="KW-1185">Reference proteome</keyword>
<protein>
    <submittedName>
        <fullName evidence="5">Protein FAM81A</fullName>
    </submittedName>
</protein>
<dbReference type="InterPro" id="IPR029619">
    <property type="entry name" value="FAM81"/>
</dbReference>
<dbReference type="Proteomes" id="UP000515152">
    <property type="component" value="Chromosome 3"/>
</dbReference>
<sequence>MAPNLREGNENAVREAEDQEQIRLLLDDHIRAVTALIRRLNRDIQGVQQQMRAQDEVTHGTQTSVRRMELQQLAVLSDLRARVGRCDDSIARLAADFRGTNERIYRLIRQHHGSQTSMEAKLRDLETQVSLVCSKAARGSTPDQTSIPSGNIEDTRFKALSEELKAQITSAQSCLKTERDSVLRGALDKIESLVQSMRNRSSGNEKAMLERYGLLSDKLDRLEETQKKRGLPHPDRSLEEMIDSRVSQLQKKLWEEMQAMRAETNNGFTFVHDSLGSLRQVLEARMKLERDQLLRQIRLKEEKGTGEEEKDSQG</sequence>
<keyword evidence="1 3" id="KW-0175">Coiled coil</keyword>
<organism evidence="4 5">
    <name type="scientific">Clupea harengus</name>
    <name type="common">Atlantic herring</name>
    <dbReference type="NCBI Taxonomy" id="7950"/>
    <lineage>
        <taxon>Eukaryota</taxon>
        <taxon>Metazoa</taxon>
        <taxon>Chordata</taxon>
        <taxon>Craniata</taxon>
        <taxon>Vertebrata</taxon>
        <taxon>Euteleostomi</taxon>
        <taxon>Actinopterygii</taxon>
        <taxon>Neopterygii</taxon>
        <taxon>Teleostei</taxon>
        <taxon>Clupei</taxon>
        <taxon>Clupeiformes</taxon>
        <taxon>Clupeoidei</taxon>
        <taxon>Clupeidae</taxon>
        <taxon>Clupea</taxon>
    </lineage>
</organism>
<name>A0A6P8F0G6_CLUHA</name>